<evidence type="ECO:0000313" key="2">
    <source>
        <dbReference type="Proteomes" id="UP000324897"/>
    </source>
</evidence>
<reference evidence="1 2" key="1">
    <citation type="journal article" date="2019" name="Sci. Rep.">
        <title>A high-quality genome of Eragrostis curvula grass provides insights into Poaceae evolution and supports new strategies to enhance forage quality.</title>
        <authorList>
            <person name="Carballo J."/>
            <person name="Santos B.A.C.M."/>
            <person name="Zappacosta D."/>
            <person name="Garbus I."/>
            <person name="Selva J.P."/>
            <person name="Gallo C.A."/>
            <person name="Diaz A."/>
            <person name="Albertini E."/>
            <person name="Caccamo M."/>
            <person name="Echenique V."/>
        </authorList>
    </citation>
    <scope>NUCLEOTIDE SEQUENCE [LARGE SCALE GENOMIC DNA]</scope>
    <source>
        <strain evidence="2">cv. Victoria</strain>
        <tissue evidence="1">Leaf</tissue>
    </source>
</reference>
<gene>
    <name evidence="1" type="ORF">EJB05_30936</name>
</gene>
<evidence type="ECO:0000313" key="1">
    <source>
        <dbReference type="EMBL" id="TVU21308.1"/>
    </source>
</evidence>
<dbReference type="EMBL" id="RWGY01000026">
    <property type="protein sequence ID" value="TVU21308.1"/>
    <property type="molecule type" value="Genomic_DNA"/>
</dbReference>
<accession>A0A5J9UDV3</accession>
<keyword evidence="2" id="KW-1185">Reference proteome</keyword>
<proteinExistence type="predicted"/>
<organism evidence="1 2">
    <name type="scientific">Eragrostis curvula</name>
    <name type="common">weeping love grass</name>
    <dbReference type="NCBI Taxonomy" id="38414"/>
    <lineage>
        <taxon>Eukaryota</taxon>
        <taxon>Viridiplantae</taxon>
        <taxon>Streptophyta</taxon>
        <taxon>Embryophyta</taxon>
        <taxon>Tracheophyta</taxon>
        <taxon>Spermatophyta</taxon>
        <taxon>Magnoliopsida</taxon>
        <taxon>Liliopsida</taxon>
        <taxon>Poales</taxon>
        <taxon>Poaceae</taxon>
        <taxon>PACMAD clade</taxon>
        <taxon>Chloridoideae</taxon>
        <taxon>Eragrostideae</taxon>
        <taxon>Eragrostidinae</taxon>
        <taxon>Eragrostis</taxon>
    </lineage>
</organism>
<sequence length="95" mass="10532">MRSKIIQLKNYVGVLPETSTPKHTVNNISAYAINVPSNVVMLTPTETPELNKHCKHEKASDKFHSPRSVADVPGEAPVPLTGYCPIEMKGWWSSM</sequence>
<comment type="caution">
    <text evidence="1">The sequence shown here is derived from an EMBL/GenBank/DDBJ whole genome shotgun (WGS) entry which is preliminary data.</text>
</comment>
<name>A0A5J9UDV3_9POAL</name>
<protein>
    <submittedName>
        <fullName evidence="1">Uncharacterized protein</fullName>
    </submittedName>
</protein>
<dbReference type="AlphaFoldDB" id="A0A5J9UDV3"/>
<dbReference type="Proteomes" id="UP000324897">
    <property type="component" value="Unassembled WGS sequence"/>
</dbReference>
<dbReference type="Gramene" id="TVU21308">
    <property type="protein sequence ID" value="TVU21308"/>
    <property type="gene ID" value="EJB05_30936"/>
</dbReference>